<evidence type="ECO:0000313" key="3">
    <source>
        <dbReference type="Proteomes" id="UP000187486"/>
    </source>
</evidence>
<feature type="compositionally biased region" description="Polar residues" evidence="1">
    <location>
        <begin position="525"/>
        <end position="540"/>
    </location>
</feature>
<feature type="compositionally biased region" description="Basic and acidic residues" evidence="1">
    <location>
        <begin position="491"/>
        <end position="503"/>
    </location>
</feature>
<dbReference type="Proteomes" id="UP000187486">
    <property type="component" value="Unassembled WGS sequence"/>
</dbReference>
<evidence type="ECO:0000313" key="2">
    <source>
        <dbReference type="EMBL" id="OLZ45465.1"/>
    </source>
</evidence>
<feature type="compositionally biased region" description="Gly residues" evidence="1">
    <location>
        <begin position="621"/>
        <end position="631"/>
    </location>
</feature>
<dbReference type="AlphaFoldDB" id="A0A1R0KI87"/>
<reference evidence="2 3" key="1">
    <citation type="submission" date="2016-01" db="EMBL/GenBank/DDBJ databases">
        <title>Amycolatopsis coloradensis genome sequencing and assembly.</title>
        <authorList>
            <person name="Mayilraj S."/>
        </authorList>
    </citation>
    <scope>NUCLEOTIDE SEQUENCE [LARGE SCALE GENOMIC DNA]</scope>
    <source>
        <strain evidence="2 3">DSM 44225</strain>
    </source>
</reference>
<accession>A0A1R0KI87</accession>
<dbReference type="STRING" id="76021.BS329_34185"/>
<gene>
    <name evidence="2" type="ORF">BS329_34185</name>
</gene>
<feature type="compositionally biased region" description="Polar residues" evidence="1">
    <location>
        <begin position="597"/>
        <end position="608"/>
    </location>
</feature>
<dbReference type="EMBL" id="MQUQ01000020">
    <property type="protein sequence ID" value="OLZ45465.1"/>
    <property type="molecule type" value="Genomic_DNA"/>
</dbReference>
<proteinExistence type="predicted"/>
<name>A0A1R0KI87_9PSEU</name>
<feature type="compositionally biased region" description="Gly residues" evidence="1">
    <location>
        <begin position="672"/>
        <end position="690"/>
    </location>
</feature>
<comment type="caution">
    <text evidence="2">The sequence shown here is derived from an EMBL/GenBank/DDBJ whole genome shotgun (WGS) entry which is preliminary data.</text>
</comment>
<protein>
    <submittedName>
        <fullName evidence="2">Collagen adhesion protein</fullName>
    </submittedName>
</protein>
<evidence type="ECO:0000256" key="1">
    <source>
        <dbReference type="SAM" id="MobiDB-lite"/>
    </source>
</evidence>
<keyword evidence="3" id="KW-1185">Reference proteome</keyword>
<feature type="region of interest" description="Disordered" evidence="1">
    <location>
        <begin position="345"/>
        <end position="705"/>
    </location>
</feature>
<sequence length="705" mass="74843">MTAFVPGGTNRTWEDVLNIFDCTSGSAQSMKIPPRDDILKLQWLKWDVWASLYGVGHNLPKGWKFEAVTYTSTMQYFAVASPNDEALAKPVETFYGNMEALFTSMVGTPNNNPVAQPWTFTRAYDALNGTKNLLTEQATALGKVRDKVGKKGDDFQGTGAGAFWEVLDNLMFRCTDLGNQLGDRPAGLKKLRAPTDDAATVGINEAELVLRWAFDNLTQAYKKWQSTTETATYDISLFGPVSAAGYHFSTPAGALAAIWTSDRFTQDLKDNKAEDDKVTVFEHYPRCDFLDADARNPVFWEKIVTAAKELWTKHITTVLDSAASSVLTELPRVYGETKLLLPTILEPHRPNLHKKPPPTGGQDGSKPPPTPPPPPPPPGPPKTKVPPPPGGKDGPPNTKDTKGNGGKVPPFDKNNPPGPNNPHNPDKPPPKPPPGLPSPETQLKVPIGSSVGLDGVVRGPDKKPVLDPFGRQIVVPRGSTVSPNGEILGPKGEKLAEKDRLSRPEPTNQDTKKQSELDQYLKTLRGTNAPSMPTLLNNTHSPPLSLSSSGPQTLHSGSSGPAPHPGPTGLNGGGRPETTATPPPGKPVTTEGGPSLIKNQQGNGASQNGMGGVPFYPPTAGGPGGGAGGDQNKGERDRTTWLAEDEETWGTDPKLPPSVLGARRRGRRVAGSGAGGSRNYGQGGNDGRLAGGSTSPGYGHAEGSA</sequence>
<organism evidence="2 3">
    <name type="scientific">Amycolatopsis coloradensis</name>
    <dbReference type="NCBI Taxonomy" id="76021"/>
    <lineage>
        <taxon>Bacteria</taxon>
        <taxon>Bacillati</taxon>
        <taxon>Actinomycetota</taxon>
        <taxon>Actinomycetes</taxon>
        <taxon>Pseudonocardiales</taxon>
        <taxon>Pseudonocardiaceae</taxon>
        <taxon>Amycolatopsis</taxon>
    </lineage>
</organism>
<feature type="compositionally biased region" description="Pro residues" evidence="1">
    <location>
        <begin position="366"/>
        <end position="390"/>
    </location>
</feature>